<evidence type="ECO:0000256" key="1">
    <source>
        <dbReference type="ARBA" id="ARBA00001911"/>
    </source>
</evidence>
<dbReference type="Gene3D" id="1.20.1090.10">
    <property type="entry name" value="Dehydroquinate synthase-like - alpha domain"/>
    <property type="match status" value="1"/>
</dbReference>
<dbReference type="GO" id="GO:0003856">
    <property type="term" value="F:3-dehydroquinate synthase activity"/>
    <property type="evidence" value="ECO:0007669"/>
    <property type="project" value="UniProtKB-EC"/>
</dbReference>
<dbReference type="Proteomes" id="UP000011859">
    <property type="component" value="Chromosome"/>
</dbReference>
<dbReference type="EC" id="4.2.3.4" evidence="8"/>
<evidence type="ECO:0000256" key="2">
    <source>
        <dbReference type="ARBA" id="ARBA00022723"/>
    </source>
</evidence>
<evidence type="ECO:0000313" key="8">
    <source>
        <dbReference type="EMBL" id="AGG90701.1"/>
    </source>
</evidence>
<dbReference type="PANTHER" id="PTHR43622:SF3">
    <property type="entry name" value="2-EPI-5-EPI-VALIOLONE SYNTHASE"/>
    <property type="match status" value="1"/>
</dbReference>
<keyword evidence="4" id="KW-0520">NAD</keyword>
<gene>
    <name evidence="8" type="ORF">R2APBS1_3641</name>
</gene>
<dbReference type="OrthoDB" id="9806583at2"/>
<proteinExistence type="predicted"/>
<dbReference type="EMBL" id="CP003470">
    <property type="protein sequence ID" value="AGG90701.1"/>
    <property type="molecule type" value="Genomic_DNA"/>
</dbReference>
<keyword evidence="3" id="KW-0547">Nucleotide-binding</keyword>
<dbReference type="InterPro" id="IPR050071">
    <property type="entry name" value="Dehydroquinate_synthase"/>
</dbReference>
<dbReference type="GO" id="GO:0017000">
    <property type="term" value="P:antibiotic biosynthetic process"/>
    <property type="evidence" value="ECO:0007669"/>
    <property type="project" value="InterPro"/>
</dbReference>
<dbReference type="CDD" id="cd08199">
    <property type="entry name" value="EEVS"/>
    <property type="match status" value="1"/>
</dbReference>
<evidence type="ECO:0000259" key="7">
    <source>
        <dbReference type="Pfam" id="PF24621"/>
    </source>
</evidence>
<keyword evidence="5 8" id="KW-0456">Lyase</keyword>
<sequence length="383" mass="42041">MSTAPGTHWQVSATRRIEYDLLNVADVFDPRSDALLSMGRVQDGRRFVVVDACVHAHHGARICAYFAQHRVDARIITLPGGEGGKTLEAWLSVLRELDGFPIHRRDEPVIAIGGGVLTDVVGYAAASYRRGVPHIKVPTTLMGYVDAAVGIKTGINFNGHKNRLGNFEPPRRVLLDRSLLRTLSPRHLRNGLCEIVKLAVIRDAALFRLLEQHGAASLATAFQDARGGDILDRAIGGMLEELAPNLHEEELARKVDFGHTFSYGLETRHGDDLLHGEAVLLDILVSTAIARRRSLLGAAAAERIFAVVDHLGLAPDLALLDAELMWQSLLDRVEHRNGLQRVPLPAAVGECTFVNDIARAEIEASIQTLHDRTTTDHDRIAER</sequence>
<dbReference type="STRING" id="666685.R2APBS1_3641"/>
<dbReference type="AlphaFoldDB" id="M4NT86"/>
<dbReference type="Pfam" id="PF24621">
    <property type="entry name" value="DHQS_C"/>
    <property type="match status" value="1"/>
</dbReference>
<dbReference type="InterPro" id="IPR056179">
    <property type="entry name" value="DHQS_C"/>
</dbReference>
<dbReference type="GO" id="GO:0046872">
    <property type="term" value="F:metal ion binding"/>
    <property type="evidence" value="ECO:0007669"/>
    <property type="project" value="UniProtKB-KW"/>
</dbReference>
<dbReference type="Pfam" id="PF01761">
    <property type="entry name" value="DHQ_synthase"/>
    <property type="match status" value="1"/>
</dbReference>
<dbReference type="InterPro" id="IPR030960">
    <property type="entry name" value="DHQS/DOIS_N"/>
</dbReference>
<feature type="domain" description="3-dehydroquinate synthase C-terminal" evidence="7">
    <location>
        <begin position="191"/>
        <end position="325"/>
    </location>
</feature>
<accession>M4NT86</accession>
<keyword evidence="9" id="KW-1185">Reference proteome</keyword>
<dbReference type="SUPFAM" id="SSF56796">
    <property type="entry name" value="Dehydroquinate synthase-like"/>
    <property type="match status" value="1"/>
</dbReference>
<protein>
    <submittedName>
        <fullName evidence="8">3-dehydroquinate synthetase</fullName>
        <ecNumber evidence="8">4.2.3.4</ecNumber>
    </submittedName>
</protein>
<evidence type="ECO:0000256" key="3">
    <source>
        <dbReference type="ARBA" id="ARBA00022741"/>
    </source>
</evidence>
<dbReference type="eggNOG" id="COG0337">
    <property type="taxonomic scope" value="Bacteria"/>
</dbReference>
<comment type="cofactor">
    <cofactor evidence="1">
        <name>NAD(+)</name>
        <dbReference type="ChEBI" id="CHEBI:57540"/>
    </cofactor>
</comment>
<dbReference type="PANTHER" id="PTHR43622">
    <property type="entry name" value="3-DEHYDROQUINATE SYNTHASE"/>
    <property type="match status" value="1"/>
</dbReference>
<evidence type="ECO:0000313" key="9">
    <source>
        <dbReference type="Proteomes" id="UP000011859"/>
    </source>
</evidence>
<name>M4NT86_9GAMM</name>
<evidence type="ECO:0000256" key="4">
    <source>
        <dbReference type="ARBA" id="ARBA00023027"/>
    </source>
</evidence>
<evidence type="ECO:0000256" key="5">
    <source>
        <dbReference type="ARBA" id="ARBA00023239"/>
    </source>
</evidence>
<dbReference type="InterPro" id="IPR035872">
    <property type="entry name" value="EEVS-like"/>
</dbReference>
<dbReference type="HOGENOM" id="CLU_001201_0_4_6"/>
<dbReference type="Gene3D" id="3.40.50.1970">
    <property type="match status" value="1"/>
</dbReference>
<evidence type="ECO:0000259" key="6">
    <source>
        <dbReference type="Pfam" id="PF01761"/>
    </source>
</evidence>
<dbReference type="GO" id="GO:0000166">
    <property type="term" value="F:nucleotide binding"/>
    <property type="evidence" value="ECO:0007669"/>
    <property type="project" value="UniProtKB-KW"/>
</dbReference>
<dbReference type="KEGG" id="rhd:R2APBS1_3641"/>
<organism evidence="8 9">
    <name type="scientific">Rhodanobacter denitrificans</name>
    <dbReference type="NCBI Taxonomy" id="666685"/>
    <lineage>
        <taxon>Bacteria</taxon>
        <taxon>Pseudomonadati</taxon>
        <taxon>Pseudomonadota</taxon>
        <taxon>Gammaproteobacteria</taxon>
        <taxon>Lysobacterales</taxon>
        <taxon>Rhodanobacteraceae</taxon>
        <taxon>Rhodanobacter</taxon>
    </lineage>
</organism>
<keyword evidence="2" id="KW-0479">Metal-binding</keyword>
<dbReference type="RefSeq" id="WP_015448967.1">
    <property type="nucleotide sequence ID" value="NC_020541.1"/>
</dbReference>
<reference evidence="8 9" key="1">
    <citation type="submission" date="2012-04" db="EMBL/GenBank/DDBJ databases">
        <title>Complete genome of Rhodanobacter sp. 2APBS1.</title>
        <authorList>
            <consortium name="US DOE Joint Genome Institute"/>
            <person name="Huntemann M."/>
            <person name="Wei C.-L."/>
            <person name="Han J."/>
            <person name="Detter J.C."/>
            <person name="Han C."/>
            <person name="Tapia R."/>
            <person name="Munk A.C.C."/>
            <person name="Chen A."/>
            <person name="Krypides N."/>
            <person name="Mavromatis K."/>
            <person name="Markowitz V."/>
            <person name="Szeto E."/>
            <person name="Ivanova N."/>
            <person name="Mikhailova N."/>
            <person name="Ovchinnikova G."/>
            <person name="Pagani I."/>
            <person name="Pati A."/>
            <person name="Goodwin L."/>
            <person name="Peters L."/>
            <person name="Pitluck S."/>
            <person name="Woyke T."/>
            <person name="Prakash O."/>
            <person name="Elkins J."/>
            <person name="Brown S."/>
            <person name="Palumbo A."/>
            <person name="Hemme C."/>
            <person name="Zhou J."/>
            <person name="Watson D."/>
            <person name="Jardine P."/>
            <person name="Kostka J."/>
            <person name="Green S."/>
        </authorList>
    </citation>
    <scope>NUCLEOTIDE SEQUENCE [LARGE SCALE GENOMIC DNA]</scope>
    <source>
        <strain evidence="8 9">2APBS1</strain>
    </source>
</reference>
<feature type="domain" description="3-dehydroquinate synthase N-terminal" evidence="6">
    <location>
        <begin position="76"/>
        <end position="189"/>
    </location>
</feature>